<comment type="similarity">
    <text evidence="1 4">Belongs to the universal ribosomal protein uL14 family.</text>
</comment>
<dbReference type="PANTHER" id="PTHR11761">
    <property type="entry name" value="50S/60S RIBOSOMAL PROTEIN L14/L23"/>
    <property type="match status" value="1"/>
</dbReference>
<dbReference type="HAMAP" id="MF_01367">
    <property type="entry name" value="Ribosomal_uL14"/>
    <property type="match status" value="1"/>
</dbReference>
<accession>A0A1W6R255</accession>
<evidence type="ECO:0000256" key="4">
    <source>
        <dbReference type="RuleBase" id="RU003949"/>
    </source>
</evidence>
<dbReference type="RefSeq" id="YP_009370816.1">
    <property type="nucleotide sequence ID" value="NC_034798.1"/>
</dbReference>
<dbReference type="PANTHER" id="PTHR11761:SF3">
    <property type="entry name" value="LARGE RIBOSOMAL SUBUNIT PROTEIN UL14M"/>
    <property type="match status" value="1"/>
</dbReference>
<proteinExistence type="inferred from homology"/>
<dbReference type="InterPro" id="IPR005745">
    <property type="entry name" value="Ribosomal_uL14_bac-type"/>
</dbReference>
<keyword evidence="3 4" id="KW-0687">Ribonucleoprotein</keyword>
<dbReference type="AlphaFoldDB" id="A0A1W6R255"/>
<dbReference type="GO" id="GO:0003735">
    <property type="term" value="F:structural constituent of ribosome"/>
    <property type="evidence" value="ECO:0007669"/>
    <property type="project" value="InterPro"/>
</dbReference>
<dbReference type="GO" id="GO:0005762">
    <property type="term" value="C:mitochondrial large ribosomal subunit"/>
    <property type="evidence" value="ECO:0007669"/>
    <property type="project" value="TreeGrafter"/>
</dbReference>
<dbReference type="SMART" id="SM01374">
    <property type="entry name" value="Ribosomal_L14"/>
    <property type="match status" value="1"/>
</dbReference>
<dbReference type="Pfam" id="PF00238">
    <property type="entry name" value="Ribosomal_L14"/>
    <property type="match status" value="1"/>
</dbReference>
<dbReference type="NCBIfam" id="TIGR01067">
    <property type="entry name" value="rplN_bact"/>
    <property type="match status" value="1"/>
</dbReference>
<evidence type="ECO:0000256" key="3">
    <source>
        <dbReference type="ARBA" id="ARBA00023274"/>
    </source>
</evidence>
<organism evidence="5">
    <name type="scientific">Pharyngomonas kirbyi</name>
    <dbReference type="NCBI Taxonomy" id="63601"/>
    <lineage>
        <taxon>Eukaryota</taxon>
        <taxon>Discoba</taxon>
        <taxon>Heterolobosea</taxon>
        <taxon>Pharyngomonada</taxon>
        <taxon>Pharyngomonas</taxon>
    </lineage>
</organism>
<evidence type="ECO:0000256" key="1">
    <source>
        <dbReference type="ARBA" id="ARBA00010745"/>
    </source>
</evidence>
<geneLocation type="mitochondrion" evidence="5"/>
<dbReference type="CDD" id="cd00337">
    <property type="entry name" value="Ribosomal_uL14"/>
    <property type="match status" value="1"/>
</dbReference>
<dbReference type="InterPro" id="IPR000218">
    <property type="entry name" value="Ribosomal_uL14"/>
</dbReference>
<evidence type="ECO:0000256" key="2">
    <source>
        <dbReference type="ARBA" id="ARBA00022980"/>
    </source>
</evidence>
<sequence>MINVQTKLDIVDNSGGILAQCIRILRKRHLANVGDLLIISIKNARPNKKVKKGVLYRSVLVRQNRNIQRKNGIYIKFKRNSTVLLNQKNNPIGNRIRGPVCQELRKKKLMKVISLAPTVF</sequence>
<dbReference type="EMBL" id="KX891215">
    <property type="protein sequence ID" value="ARO47982.1"/>
    <property type="molecule type" value="Genomic_DNA"/>
</dbReference>
<evidence type="ECO:0000313" key="5">
    <source>
        <dbReference type="EMBL" id="ARO47982.1"/>
    </source>
</evidence>
<dbReference type="GO" id="GO:0006412">
    <property type="term" value="P:translation"/>
    <property type="evidence" value="ECO:0007669"/>
    <property type="project" value="InterPro"/>
</dbReference>
<protein>
    <submittedName>
        <fullName evidence="5">Ribosomal protein L14</fullName>
    </submittedName>
</protein>
<keyword evidence="5" id="KW-0496">Mitochondrion</keyword>
<dbReference type="Gene3D" id="2.40.150.20">
    <property type="entry name" value="Ribosomal protein L14"/>
    <property type="match status" value="1"/>
</dbReference>
<gene>
    <name evidence="5" type="primary">rpl14</name>
</gene>
<dbReference type="GeneID" id="32891775"/>
<dbReference type="SUPFAM" id="SSF50193">
    <property type="entry name" value="Ribosomal protein L14"/>
    <property type="match status" value="1"/>
</dbReference>
<name>A0A1W6R255_9EUKA</name>
<reference evidence="5" key="1">
    <citation type="journal article" date="2017" name="Genome Biol. Evol.">
        <title>Mitochondrial Genome Evolution and a Novel RNA Editing System in Deep-Branching Heteroloboseids.</title>
        <authorList>
            <person name="Yang J."/>
            <person name="Harding T."/>
            <person name="Kamikawa R."/>
            <person name="Simpson A.G.B."/>
            <person name="Roger A.J."/>
        </authorList>
    </citation>
    <scope>NUCLEOTIDE SEQUENCE</scope>
    <source>
        <strain evidence="5">AS12B</strain>
    </source>
</reference>
<keyword evidence="2 4" id="KW-0689">Ribosomal protein</keyword>
<dbReference type="GO" id="GO:0070180">
    <property type="term" value="F:large ribosomal subunit rRNA binding"/>
    <property type="evidence" value="ECO:0007669"/>
    <property type="project" value="TreeGrafter"/>
</dbReference>
<dbReference type="InterPro" id="IPR036853">
    <property type="entry name" value="Ribosomal_uL14_sf"/>
</dbReference>